<comment type="caution">
    <text evidence="3">The sequence shown here is derived from an EMBL/GenBank/DDBJ whole genome shotgun (WGS) entry which is preliminary data.</text>
</comment>
<evidence type="ECO:0000313" key="3">
    <source>
        <dbReference type="EMBL" id="KAF3331601.1"/>
    </source>
</evidence>
<evidence type="ECO:0008006" key="5">
    <source>
        <dbReference type="Google" id="ProtNLM"/>
    </source>
</evidence>
<evidence type="ECO:0000256" key="1">
    <source>
        <dbReference type="SAM" id="MobiDB-lite"/>
    </source>
</evidence>
<reference evidence="3" key="1">
    <citation type="submission" date="2020-01" db="EMBL/GenBank/DDBJ databases">
        <title>Genome sequence of Kobresia littledalei, the first chromosome-level genome in the family Cyperaceae.</title>
        <authorList>
            <person name="Qu G."/>
        </authorList>
    </citation>
    <scope>NUCLEOTIDE SEQUENCE</scope>
    <source>
        <strain evidence="3">C.B.Clarke</strain>
        <tissue evidence="3">Leaf</tissue>
    </source>
</reference>
<feature type="chain" id="PRO_5032845229" description="Transmembrane protein" evidence="2">
    <location>
        <begin position="27"/>
        <end position="71"/>
    </location>
</feature>
<keyword evidence="2" id="KW-0732">Signal</keyword>
<feature type="compositionally biased region" description="Low complexity" evidence="1">
    <location>
        <begin position="48"/>
        <end position="71"/>
    </location>
</feature>
<dbReference type="AlphaFoldDB" id="A0A833VAY1"/>
<gene>
    <name evidence="3" type="ORF">FCM35_KLT03007</name>
</gene>
<accession>A0A833VAY1</accession>
<feature type="region of interest" description="Disordered" evidence="1">
    <location>
        <begin position="47"/>
        <end position="71"/>
    </location>
</feature>
<proteinExistence type="predicted"/>
<organism evidence="3 4">
    <name type="scientific">Carex littledalei</name>
    <dbReference type="NCBI Taxonomy" id="544730"/>
    <lineage>
        <taxon>Eukaryota</taxon>
        <taxon>Viridiplantae</taxon>
        <taxon>Streptophyta</taxon>
        <taxon>Embryophyta</taxon>
        <taxon>Tracheophyta</taxon>
        <taxon>Spermatophyta</taxon>
        <taxon>Magnoliopsida</taxon>
        <taxon>Liliopsida</taxon>
        <taxon>Poales</taxon>
        <taxon>Cyperaceae</taxon>
        <taxon>Cyperoideae</taxon>
        <taxon>Cariceae</taxon>
        <taxon>Carex</taxon>
        <taxon>Carex subgen. Euthyceras</taxon>
    </lineage>
</organism>
<name>A0A833VAY1_9POAL</name>
<protein>
    <recommendedName>
        <fullName evidence="5">Transmembrane protein</fullName>
    </recommendedName>
</protein>
<sequence>MVKKVILVRVALFVLVILCSLIMSTARPLNEQKWAQARDLLLEVLPKGGSPSSSGSSNCSHSVSGGFCPPP</sequence>
<dbReference type="Proteomes" id="UP000623129">
    <property type="component" value="Unassembled WGS sequence"/>
</dbReference>
<evidence type="ECO:0000256" key="2">
    <source>
        <dbReference type="SAM" id="SignalP"/>
    </source>
</evidence>
<feature type="signal peptide" evidence="2">
    <location>
        <begin position="1"/>
        <end position="26"/>
    </location>
</feature>
<keyword evidence="4" id="KW-1185">Reference proteome</keyword>
<dbReference type="EMBL" id="SWLB01000012">
    <property type="protein sequence ID" value="KAF3331601.1"/>
    <property type="molecule type" value="Genomic_DNA"/>
</dbReference>
<evidence type="ECO:0000313" key="4">
    <source>
        <dbReference type="Proteomes" id="UP000623129"/>
    </source>
</evidence>